<feature type="transmembrane region" description="Helical" evidence="7">
    <location>
        <begin position="38"/>
        <end position="57"/>
    </location>
</feature>
<keyword evidence="5 7" id="KW-1133">Transmembrane helix</keyword>
<comment type="caution">
    <text evidence="9">The sequence shown here is derived from an EMBL/GenBank/DDBJ whole genome shotgun (WGS) entry which is preliminary data.</text>
</comment>
<gene>
    <name evidence="9" type="ORF">H9945_04890</name>
</gene>
<keyword evidence="4 7" id="KW-0812">Transmembrane</keyword>
<feature type="transmembrane region" description="Helical" evidence="7">
    <location>
        <begin position="252"/>
        <end position="271"/>
    </location>
</feature>
<feature type="transmembrane region" description="Helical" evidence="7">
    <location>
        <begin position="153"/>
        <end position="179"/>
    </location>
</feature>
<dbReference type="Proteomes" id="UP000886803">
    <property type="component" value="Unassembled WGS sequence"/>
</dbReference>
<dbReference type="SUPFAM" id="SSF103481">
    <property type="entry name" value="Multidrug resistance efflux transporter EmrE"/>
    <property type="match status" value="2"/>
</dbReference>
<dbReference type="InterPro" id="IPR000620">
    <property type="entry name" value="EamA_dom"/>
</dbReference>
<dbReference type="PANTHER" id="PTHR32322">
    <property type="entry name" value="INNER MEMBRANE TRANSPORTER"/>
    <property type="match status" value="1"/>
</dbReference>
<evidence type="ECO:0000256" key="1">
    <source>
        <dbReference type="ARBA" id="ARBA00004651"/>
    </source>
</evidence>
<feature type="transmembrane region" description="Helical" evidence="7">
    <location>
        <begin position="277"/>
        <end position="295"/>
    </location>
</feature>
<accession>A0A9D2M5I4</accession>
<proteinExistence type="inferred from homology"/>
<dbReference type="GO" id="GO:0005886">
    <property type="term" value="C:plasma membrane"/>
    <property type="evidence" value="ECO:0007669"/>
    <property type="project" value="UniProtKB-SubCell"/>
</dbReference>
<evidence type="ECO:0000259" key="8">
    <source>
        <dbReference type="Pfam" id="PF00892"/>
    </source>
</evidence>
<keyword evidence="6 7" id="KW-0472">Membrane</keyword>
<feature type="transmembrane region" description="Helical" evidence="7">
    <location>
        <begin position="191"/>
        <end position="212"/>
    </location>
</feature>
<feature type="transmembrane region" description="Helical" evidence="7">
    <location>
        <begin position="218"/>
        <end position="240"/>
    </location>
</feature>
<evidence type="ECO:0000256" key="2">
    <source>
        <dbReference type="ARBA" id="ARBA00007362"/>
    </source>
</evidence>
<dbReference type="PROSITE" id="PS51257">
    <property type="entry name" value="PROKAR_LIPOPROTEIN"/>
    <property type="match status" value="1"/>
</dbReference>
<evidence type="ECO:0000313" key="10">
    <source>
        <dbReference type="Proteomes" id="UP000886803"/>
    </source>
</evidence>
<evidence type="ECO:0000256" key="6">
    <source>
        <dbReference type="ARBA" id="ARBA00023136"/>
    </source>
</evidence>
<evidence type="ECO:0000256" key="5">
    <source>
        <dbReference type="ARBA" id="ARBA00022989"/>
    </source>
</evidence>
<evidence type="ECO:0000256" key="3">
    <source>
        <dbReference type="ARBA" id="ARBA00022475"/>
    </source>
</evidence>
<evidence type="ECO:0000313" key="9">
    <source>
        <dbReference type="EMBL" id="HJB41816.1"/>
    </source>
</evidence>
<dbReference type="InterPro" id="IPR050638">
    <property type="entry name" value="AA-Vitamin_Transporters"/>
</dbReference>
<evidence type="ECO:0000256" key="4">
    <source>
        <dbReference type="ARBA" id="ARBA00022692"/>
    </source>
</evidence>
<feature type="domain" description="EamA" evidence="8">
    <location>
        <begin position="163"/>
        <end position="294"/>
    </location>
</feature>
<reference evidence="9" key="2">
    <citation type="submission" date="2021-04" db="EMBL/GenBank/DDBJ databases">
        <authorList>
            <person name="Gilroy R."/>
        </authorList>
    </citation>
    <scope>NUCLEOTIDE SEQUENCE</scope>
    <source>
        <strain evidence="9">ChiBcec8-13705</strain>
    </source>
</reference>
<evidence type="ECO:0000256" key="7">
    <source>
        <dbReference type="SAM" id="Phobius"/>
    </source>
</evidence>
<dbReference type="Pfam" id="PF00892">
    <property type="entry name" value="EamA"/>
    <property type="match status" value="2"/>
</dbReference>
<feature type="domain" description="EamA" evidence="8">
    <location>
        <begin position="6"/>
        <end position="148"/>
    </location>
</feature>
<dbReference type="EMBL" id="DWYG01000072">
    <property type="protein sequence ID" value="HJB41816.1"/>
    <property type="molecule type" value="Genomic_DNA"/>
</dbReference>
<feature type="transmembrane region" description="Helical" evidence="7">
    <location>
        <begin position="77"/>
        <end position="97"/>
    </location>
</feature>
<dbReference type="PANTHER" id="PTHR32322:SF18">
    <property type="entry name" value="S-ADENOSYLMETHIONINE_S-ADENOSYLHOMOCYSTEINE TRANSPORTER"/>
    <property type="match status" value="1"/>
</dbReference>
<dbReference type="InterPro" id="IPR037185">
    <property type="entry name" value="EmrE-like"/>
</dbReference>
<organism evidence="9 10">
    <name type="scientific">Candidatus Gemmiger avicola</name>
    <dbReference type="NCBI Taxonomy" id="2838605"/>
    <lineage>
        <taxon>Bacteria</taxon>
        <taxon>Bacillati</taxon>
        <taxon>Bacillota</taxon>
        <taxon>Clostridia</taxon>
        <taxon>Eubacteriales</taxon>
        <taxon>Gemmiger</taxon>
    </lineage>
</organism>
<name>A0A9D2M5I4_9FIRM</name>
<comment type="similarity">
    <text evidence="2">Belongs to the EamA transporter family.</text>
</comment>
<sequence length="309" mass="33342">MREIAKGSFLALFGAVCWGVSGCVAQYLFEYEGMDSNWLTPLRLGLAGVVLFLYYLLRSKKDRQALFAPWRDPRDAIDLVIYGLVGVSGCQFLYFLTIQLSTAGVATILQNLSPVMVLGVTCLQARRAPRAFEIVSIVLALVGLFLLTTHGSLTGLVISPAALVSGLLSGVCVVLYTMWPRRLQSRHSTPVMQCWAFVMGGAVFGLVFAPWASGYVPSLRGVLGIVFVSLIGNVLAFCCFMQGVKMVGAQRANLYTFAEPVTAALLSTLLLGSPFTWIDAVGFACIFAMLTLLSLPPRKHAEQAAAAVK</sequence>
<reference evidence="9" key="1">
    <citation type="journal article" date="2021" name="PeerJ">
        <title>Extensive microbial diversity within the chicken gut microbiome revealed by metagenomics and culture.</title>
        <authorList>
            <person name="Gilroy R."/>
            <person name="Ravi A."/>
            <person name="Getino M."/>
            <person name="Pursley I."/>
            <person name="Horton D.L."/>
            <person name="Alikhan N.F."/>
            <person name="Baker D."/>
            <person name="Gharbi K."/>
            <person name="Hall N."/>
            <person name="Watson M."/>
            <person name="Adriaenssens E.M."/>
            <person name="Foster-Nyarko E."/>
            <person name="Jarju S."/>
            <person name="Secka A."/>
            <person name="Antonio M."/>
            <person name="Oren A."/>
            <person name="Chaudhuri R.R."/>
            <person name="La Ragione R."/>
            <person name="Hildebrand F."/>
            <person name="Pallen M.J."/>
        </authorList>
    </citation>
    <scope>NUCLEOTIDE SEQUENCE</scope>
    <source>
        <strain evidence="9">ChiBcec8-13705</strain>
    </source>
</reference>
<feature type="transmembrane region" description="Helical" evidence="7">
    <location>
        <begin position="130"/>
        <end position="147"/>
    </location>
</feature>
<protein>
    <submittedName>
        <fullName evidence="9">DMT family transporter</fullName>
    </submittedName>
</protein>
<keyword evidence="3" id="KW-1003">Cell membrane</keyword>
<comment type="subcellular location">
    <subcellularLocation>
        <location evidence="1">Cell membrane</location>
        <topology evidence="1">Multi-pass membrane protein</topology>
    </subcellularLocation>
</comment>
<feature type="transmembrane region" description="Helical" evidence="7">
    <location>
        <begin position="103"/>
        <end position="123"/>
    </location>
</feature>
<dbReference type="AlphaFoldDB" id="A0A9D2M5I4"/>